<accession>A0A0F9R2E9</accession>
<proteinExistence type="predicted"/>
<dbReference type="AlphaFoldDB" id="A0A0F9R2E9"/>
<dbReference type="EMBL" id="LAZR01004109">
    <property type="protein sequence ID" value="KKN11693.1"/>
    <property type="molecule type" value="Genomic_DNA"/>
</dbReference>
<comment type="caution">
    <text evidence="1">The sequence shown here is derived from an EMBL/GenBank/DDBJ whole genome shotgun (WGS) entry which is preliminary data.</text>
</comment>
<gene>
    <name evidence="1" type="ORF">LCGC14_1024000</name>
</gene>
<organism evidence="1">
    <name type="scientific">marine sediment metagenome</name>
    <dbReference type="NCBI Taxonomy" id="412755"/>
    <lineage>
        <taxon>unclassified sequences</taxon>
        <taxon>metagenomes</taxon>
        <taxon>ecological metagenomes</taxon>
    </lineage>
</organism>
<protein>
    <submittedName>
        <fullName evidence="1">Uncharacterized protein</fullName>
    </submittedName>
</protein>
<reference evidence="1" key="1">
    <citation type="journal article" date="2015" name="Nature">
        <title>Complex archaea that bridge the gap between prokaryotes and eukaryotes.</title>
        <authorList>
            <person name="Spang A."/>
            <person name="Saw J.H."/>
            <person name="Jorgensen S.L."/>
            <person name="Zaremba-Niedzwiedzka K."/>
            <person name="Martijn J."/>
            <person name="Lind A.E."/>
            <person name="van Eijk R."/>
            <person name="Schleper C."/>
            <person name="Guy L."/>
            <person name="Ettema T.J."/>
        </authorList>
    </citation>
    <scope>NUCLEOTIDE SEQUENCE</scope>
</reference>
<evidence type="ECO:0000313" key="1">
    <source>
        <dbReference type="EMBL" id="KKN11693.1"/>
    </source>
</evidence>
<name>A0A0F9R2E9_9ZZZZ</name>
<sequence length="561" mass="59105">MPISKYNQDGTVDIFNSKTGEVKQGVQPSDLAAISPNLSSEFLANSQDPESSAALRDEFRSASNDLEFGKIKSSFDKIQAATPSAAGDLSLIFSYMKILDPGSTVREGEQATAEQARGVPATILNTYNKVLKGNKLAESQREDFKSQAGILFNTVAERQQKLNDFYSEQARSQGIDPQSVIGVVGEVELADTTVASEPEAETETSLGGKIVQAGKGIKDFFLGSAINLAEDVGAGVALRGEAGQGAFESQQQAIEAARKSTELAQTTEDPEQRARLEKVSGETLERVGADVGEIGALASEDIDKSVAERSIASALEIGAAAEIPSLVKGVAKLPGKISQASRAIKGKGAGLIEKATKALGPKPAKFSPEILEEGLKLASKGRKTRTVAIEAAEAAGKKVPGSKIFNQISAWAKEAKTGATSSEAKQIDDLVKRASRFYKGKSLNPTTVKSRWDVAKKGFSAAGKTGDTVKSGFHRAVREGIRKELDKVAPGFEAGTQAIRKGLEREKTLKSVRLALERSGIKEGLEETPSAAALALKKLRFPAQLAAGSALGGILFGGRGD</sequence>